<accession>A0A7W6NM16</accession>
<dbReference type="PANTHER" id="PTHR22642">
    <property type="entry name" value="IMIDAZOLONEPROPIONASE"/>
    <property type="match status" value="1"/>
</dbReference>
<dbReference type="PANTHER" id="PTHR22642:SF2">
    <property type="entry name" value="PROTEIN LONG AFTER FAR-RED 3"/>
    <property type="match status" value="1"/>
</dbReference>
<gene>
    <name evidence="2" type="ORF">GGR23_003223</name>
</gene>
<dbReference type="AlphaFoldDB" id="A0A7W6NM16"/>
<dbReference type="EMBL" id="JACIEZ010000007">
    <property type="protein sequence ID" value="MBB4066010.1"/>
    <property type="molecule type" value="Genomic_DNA"/>
</dbReference>
<evidence type="ECO:0000259" key="1">
    <source>
        <dbReference type="Pfam" id="PF07969"/>
    </source>
</evidence>
<feature type="domain" description="Amidohydrolase 3" evidence="1">
    <location>
        <begin position="109"/>
        <end position="454"/>
    </location>
</feature>
<dbReference type="InterPro" id="IPR011059">
    <property type="entry name" value="Metal-dep_hydrolase_composite"/>
</dbReference>
<keyword evidence="3" id="KW-1185">Reference proteome</keyword>
<evidence type="ECO:0000313" key="2">
    <source>
        <dbReference type="EMBL" id="MBB4066010.1"/>
    </source>
</evidence>
<protein>
    <recommendedName>
        <fullName evidence="1">Amidohydrolase 3 domain-containing protein</fullName>
    </recommendedName>
</protein>
<dbReference type="Pfam" id="PF07969">
    <property type="entry name" value="Amidohydro_3"/>
    <property type="match status" value="1"/>
</dbReference>
<dbReference type="SUPFAM" id="SSF51556">
    <property type="entry name" value="Metallo-dependent hydrolases"/>
    <property type="match status" value="1"/>
</dbReference>
<proteinExistence type="predicted"/>
<dbReference type="RefSeq" id="WP_183367300.1">
    <property type="nucleotide sequence ID" value="NZ_JACIEZ010000007.1"/>
</dbReference>
<dbReference type="SUPFAM" id="SSF51338">
    <property type="entry name" value="Composite domain of metallo-dependent hydrolases"/>
    <property type="match status" value="1"/>
</dbReference>
<sequence>MPAFPPSTDAEQSPAPDTILYGGTIHCLDAGLRQVSALAIGSGTITALGTDEEILALAGPGSRRIDLSGQCVLPGINDSHLHGVWLGARWPALMLESPGEDWHGRLLSGPEDRRRAILACFRLLASLGITSYTEPGIGPGEDAGETGCFGSDVLAAYAALAGTPAQTARVTLLSLHGLLDGASTLPAFEAGLSLPKPAADPRWLSIPGVKIFADGIPPLRTAWVEKPYLDGSVGTLFTGEGDLSERAATYERMIRLGHAAGEQVAVHATGDRTVEMLLSTVEALGGAGRLRHYAIHGDLVTPEQLARMAKAGVGLTVQPVIAAMTGEWMAGALRPEQIARAFPIDRIFGTTGLRATLSSDAPVATPDWRRIVATAAGQLDGRGLPVGRAELSALLRMMTAIPAEQDGAEAWKGTLEVAKVADLCVLSQDPLEAGWQRLPEIAVERTMVDGRFVYDRTAATGEAP</sequence>
<dbReference type="InterPro" id="IPR032466">
    <property type="entry name" value="Metal_Hydrolase"/>
</dbReference>
<dbReference type="Gene3D" id="2.30.40.10">
    <property type="entry name" value="Urease, subunit C, domain 1"/>
    <property type="match status" value="1"/>
</dbReference>
<dbReference type="Proteomes" id="UP000528286">
    <property type="component" value="Unassembled WGS sequence"/>
</dbReference>
<evidence type="ECO:0000313" key="3">
    <source>
        <dbReference type="Proteomes" id="UP000528286"/>
    </source>
</evidence>
<dbReference type="InterPro" id="IPR013108">
    <property type="entry name" value="Amidohydro_3"/>
</dbReference>
<comment type="caution">
    <text evidence="2">The sequence shown here is derived from an EMBL/GenBank/DDBJ whole genome shotgun (WGS) entry which is preliminary data.</text>
</comment>
<organism evidence="2 3">
    <name type="scientific">Gellertiella hungarica</name>
    <dbReference type="NCBI Taxonomy" id="1572859"/>
    <lineage>
        <taxon>Bacteria</taxon>
        <taxon>Pseudomonadati</taxon>
        <taxon>Pseudomonadota</taxon>
        <taxon>Alphaproteobacteria</taxon>
        <taxon>Hyphomicrobiales</taxon>
        <taxon>Rhizobiaceae</taxon>
        <taxon>Gellertiella</taxon>
    </lineage>
</organism>
<dbReference type="GO" id="GO:0016810">
    <property type="term" value="F:hydrolase activity, acting on carbon-nitrogen (but not peptide) bonds"/>
    <property type="evidence" value="ECO:0007669"/>
    <property type="project" value="InterPro"/>
</dbReference>
<name>A0A7W6NM16_9HYPH</name>
<dbReference type="Gene3D" id="3.20.20.140">
    <property type="entry name" value="Metal-dependent hydrolases"/>
    <property type="match status" value="1"/>
</dbReference>
<reference evidence="2 3" key="1">
    <citation type="submission" date="2020-08" db="EMBL/GenBank/DDBJ databases">
        <title>Genomic Encyclopedia of Type Strains, Phase IV (KMG-IV): sequencing the most valuable type-strain genomes for metagenomic binning, comparative biology and taxonomic classification.</title>
        <authorList>
            <person name="Goeker M."/>
        </authorList>
    </citation>
    <scope>NUCLEOTIDE SEQUENCE [LARGE SCALE GENOMIC DNA]</scope>
    <source>
        <strain evidence="2 3">DSM 29853</strain>
    </source>
</reference>